<evidence type="ECO:0000313" key="2">
    <source>
        <dbReference type="Proteomes" id="UP000054324"/>
    </source>
</evidence>
<dbReference type="AlphaFoldDB" id="A0A074ZTK0"/>
<dbReference type="CTD" id="20317364"/>
<organism evidence="1 2">
    <name type="scientific">Opisthorchis viverrini</name>
    <name type="common">Southeast Asian liver fluke</name>
    <dbReference type="NCBI Taxonomy" id="6198"/>
    <lineage>
        <taxon>Eukaryota</taxon>
        <taxon>Metazoa</taxon>
        <taxon>Spiralia</taxon>
        <taxon>Lophotrochozoa</taxon>
        <taxon>Platyhelminthes</taxon>
        <taxon>Trematoda</taxon>
        <taxon>Digenea</taxon>
        <taxon>Opisthorchiida</taxon>
        <taxon>Opisthorchiata</taxon>
        <taxon>Opisthorchiidae</taxon>
        <taxon>Opisthorchis</taxon>
    </lineage>
</organism>
<reference evidence="1 2" key="1">
    <citation type="submission" date="2013-11" db="EMBL/GenBank/DDBJ databases">
        <title>Opisthorchis viverrini - life in the bile duct.</title>
        <authorList>
            <person name="Young N.D."/>
            <person name="Nagarajan N."/>
            <person name="Lin S.J."/>
            <person name="Korhonen P.K."/>
            <person name="Jex A.R."/>
            <person name="Hall R.S."/>
            <person name="Safavi-Hemami H."/>
            <person name="Kaewkong W."/>
            <person name="Bertrand D."/>
            <person name="Gao S."/>
            <person name="Seet Q."/>
            <person name="Wongkham S."/>
            <person name="Teh B.T."/>
            <person name="Wongkham C."/>
            <person name="Intapan P.M."/>
            <person name="Maleewong W."/>
            <person name="Yang X."/>
            <person name="Hu M."/>
            <person name="Wang Z."/>
            <person name="Hofmann A."/>
            <person name="Sternberg P.W."/>
            <person name="Tan P."/>
            <person name="Wang J."/>
            <person name="Gasser R.B."/>
        </authorList>
    </citation>
    <scope>NUCLEOTIDE SEQUENCE [LARGE SCALE GENOMIC DNA]</scope>
</reference>
<dbReference type="EMBL" id="KL596661">
    <property type="protein sequence ID" value="KER30446.1"/>
    <property type="molecule type" value="Genomic_DNA"/>
</dbReference>
<protein>
    <submittedName>
        <fullName evidence="1">Uncharacterized protein</fullName>
    </submittedName>
</protein>
<evidence type="ECO:0000313" key="1">
    <source>
        <dbReference type="EMBL" id="KER30446.1"/>
    </source>
</evidence>
<dbReference type="KEGG" id="ovi:T265_03177"/>
<name>A0A074ZTK0_OPIVI</name>
<gene>
    <name evidence="1" type="ORF">T265_03177</name>
</gene>
<keyword evidence="2" id="KW-1185">Reference proteome</keyword>
<accession>A0A074ZTK0</accession>
<sequence length="116" mass="12552">MANVCSLYSEVINYVQLSKSEKIICCVPECAADIMKNWIASSYELLRYVVEDGGPQTTGLITSDATLPTVPLKDLRSGSPVADTSTNKLTNSPAVLTATSEPLKTHSYGFQFSMNL</sequence>
<dbReference type="Proteomes" id="UP000054324">
    <property type="component" value="Unassembled WGS sequence"/>
</dbReference>
<proteinExistence type="predicted"/>
<dbReference type="GeneID" id="20317364"/>
<dbReference type="RefSeq" id="XP_009165854.1">
    <property type="nucleotide sequence ID" value="XM_009167590.1"/>
</dbReference>